<sequence>MSSRVPLYCLGLLSLCAVAALYYAALDTVNTLSPQGCRMSWMSPSYVLQSGFDRSWTPLASRYSLWLYREVGWEGHEVRSLRGTPVLFIPGNAGSSHQVRSIASSATRQYYSNPYEVSSEFRAKRLRPLDFYAVEFNEDLSAFHGTTLDVQKEYTLRAIDYISSLYPADTPITILGHSMGGVVGTGFLPHPKIAAVITMSTPHTLPPARFDRRIEHIYSDNMKILLNDSTPILSLCGGATDLMIPSESCILPETKGSQVYRRTVFSSALEGSWTGVGHREMVWCHQVRWRIARAALELGAASSPQARGVVLDTWLRDGHTLPPTYRTSTSSFYPEGAHILPSGLHLSLKNPTGSHTYLLPVSSSAAEDHDFMLYVSQGSIPPTSPHNPLPLRASIYGCDNANDCKALHPYVLKLIPSPSLGRTFPVPDEGSDESEGVVVFQTHVPTGIMNIAVRIEDADGRGWVVGGFVPNESIVVHSGMMAVFLSPISTDVSSKALRTNVRFPNLLANSLIVYKTKLRISGRCVASDSLLPPLLQYTSHPSETHFFPLTSNSPVLVHTHASAPFVSSCHTRGFNFAVFTTGENSCAVEHLELSIDMWATLGRWGVRYAAPAASWAVGVVGLLLHDAWKSAETAGSVPSVASSLTTFVRKRLPVTLVTAFVISLVPLPSDMWIGNQGELVFSAVASMTLLVVTGLVTVSWWVLLGLMLPLKMLAKRLSSTHSTAPSSRGASALVSLGLICSLILLVVPWQVGFLGCWVYQLYRCASFQPMPVVPDAVAIPLIPRGDEDKEDQHSPQPSPTPATLVTPTGNSDMQNQQEHLLLLMTWLLPLAAPVLAVWVRTLFTAGLTTPFNGDHNVLYVVPFFVLVDPSWGRSWMWNWQVGVRNTSKTIQPKPRWTMLLLVAVTMLWGARYTYVVFDAATIVLGCGVVAWVMRRQW</sequence>
<dbReference type="GO" id="GO:0005789">
    <property type="term" value="C:endoplasmic reticulum membrane"/>
    <property type="evidence" value="ECO:0007669"/>
    <property type="project" value="UniProtKB-SubCell"/>
</dbReference>
<evidence type="ECO:0000256" key="1">
    <source>
        <dbReference type="ARBA" id="ARBA00004477"/>
    </source>
</evidence>
<dbReference type="GO" id="GO:0015031">
    <property type="term" value="P:protein transport"/>
    <property type="evidence" value="ECO:0007669"/>
    <property type="project" value="UniProtKB-KW"/>
</dbReference>
<evidence type="ECO:0000256" key="11">
    <source>
        <dbReference type="SAM" id="MobiDB-lite"/>
    </source>
</evidence>
<dbReference type="HOGENOM" id="CLU_006103_0_0_1"/>
<dbReference type="EMBL" id="KN840481">
    <property type="protein sequence ID" value="KIP08340.1"/>
    <property type="molecule type" value="Genomic_DNA"/>
</dbReference>
<reference evidence="14 15" key="1">
    <citation type="journal article" date="2014" name="PLoS Genet.">
        <title>Analysis of the Phlebiopsis gigantea genome, transcriptome and secretome provides insight into its pioneer colonization strategies of wood.</title>
        <authorList>
            <person name="Hori C."/>
            <person name="Ishida T."/>
            <person name="Igarashi K."/>
            <person name="Samejima M."/>
            <person name="Suzuki H."/>
            <person name="Master E."/>
            <person name="Ferreira P."/>
            <person name="Ruiz-Duenas F.J."/>
            <person name="Held B."/>
            <person name="Canessa P."/>
            <person name="Larrondo L.F."/>
            <person name="Schmoll M."/>
            <person name="Druzhinina I.S."/>
            <person name="Kubicek C.P."/>
            <person name="Gaskell J.A."/>
            <person name="Kersten P."/>
            <person name="St John F."/>
            <person name="Glasner J."/>
            <person name="Sabat G."/>
            <person name="Splinter BonDurant S."/>
            <person name="Syed K."/>
            <person name="Yadav J."/>
            <person name="Mgbeahuruike A.C."/>
            <person name="Kovalchuk A."/>
            <person name="Asiegbu F.O."/>
            <person name="Lackner G."/>
            <person name="Hoffmeister D."/>
            <person name="Rencoret J."/>
            <person name="Gutierrez A."/>
            <person name="Sun H."/>
            <person name="Lindquist E."/>
            <person name="Barry K."/>
            <person name="Riley R."/>
            <person name="Grigoriev I.V."/>
            <person name="Henrissat B."/>
            <person name="Kues U."/>
            <person name="Berka R.M."/>
            <person name="Martinez A.T."/>
            <person name="Covert S.F."/>
            <person name="Blanchette R.A."/>
            <person name="Cullen D."/>
        </authorList>
    </citation>
    <scope>NUCLEOTIDE SEQUENCE [LARGE SCALE GENOMIC DNA]</scope>
    <source>
        <strain evidence="14 15">11061_1 CR5-6</strain>
    </source>
</reference>
<evidence type="ECO:0000256" key="3">
    <source>
        <dbReference type="ARBA" id="ARBA00022448"/>
    </source>
</evidence>
<evidence type="ECO:0000256" key="6">
    <source>
        <dbReference type="ARBA" id="ARBA00022824"/>
    </source>
</evidence>
<dbReference type="AlphaFoldDB" id="A0A0C3SBX3"/>
<feature type="domain" description="GPI inositol-deacylase transmembrane" evidence="13">
    <location>
        <begin position="613"/>
        <end position="927"/>
    </location>
</feature>
<evidence type="ECO:0000256" key="4">
    <source>
        <dbReference type="ARBA" id="ARBA00022692"/>
    </source>
</evidence>
<comment type="caution">
    <text evidence="10">Lacks conserved residue(s) required for the propagation of feature annotation.</text>
</comment>
<keyword evidence="9 10" id="KW-0472">Membrane</keyword>
<dbReference type="PANTHER" id="PTHR15495">
    <property type="entry name" value="NEGATIVE REGULATOR OF VESICLE FORMATION-RELATED"/>
    <property type="match status" value="1"/>
</dbReference>
<organism evidence="14 15">
    <name type="scientific">Phlebiopsis gigantea (strain 11061_1 CR5-6)</name>
    <name type="common">White-rot fungus</name>
    <name type="synonym">Peniophora gigantea</name>
    <dbReference type="NCBI Taxonomy" id="745531"/>
    <lineage>
        <taxon>Eukaryota</taxon>
        <taxon>Fungi</taxon>
        <taxon>Dikarya</taxon>
        <taxon>Basidiomycota</taxon>
        <taxon>Agaricomycotina</taxon>
        <taxon>Agaricomycetes</taxon>
        <taxon>Polyporales</taxon>
        <taxon>Phanerochaetaceae</taxon>
        <taxon>Phlebiopsis</taxon>
    </lineage>
</organism>
<dbReference type="GO" id="GO:0006505">
    <property type="term" value="P:GPI anchor metabolic process"/>
    <property type="evidence" value="ECO:0007669"/>
    <property type="project" value="TreeGrafter"/>
</dbReference>
<dbReference type="EC" id="3.1.-.-" evidence="10"/>
<evidence type="ECO:0000259" key="12">
    <source>
        <dbReference type="Pfam" id="PF07819"/>
    </source>
</evidence>
<evidence type="ECO:0000256" key="5">
    <source>
        <dbReference type="ARBA" id="ARBA00022801"/>
    </source>
</evidence>
<name>A0A0C3SBX3_PHLG1</name>
<keyword evidence="15" id="KW-1185">Reference proteome</keyword>
<dbReference type="PANTHER" id="PTHR15495:SF7">
    <property type="entry name" value="GPI INOSITOL-DEACYLASE"/>
    <property type="match status" value="1"/>
</dbReference>
<dbReference type="Proteomes" id="UP000053257">
    <property type="component" value="Unassembled WGS sequence"/>
</dbReference>
<dbReference type="Pfam" id="PF25140">
    <property type="entry name" value="PGAP1_TMD"/>
    <property type="match status" value="1"/>
</dbReference>
<proteinExistence type="inferred from homology"/>
<comment type="similarity">
    <text evidence="2 10">Belongs to the GPI inositol-deacylase family.</text>
</comment>
<feature type="transmembrane region" description="Helical" evidence="10">
    <location>
        <begin position="729"/>
        <end position="751"/>
    </location>
</feature>
<evidence type="ECO:0000256" key="8">
    <source>
        <dbReference type="ARBA" id="ARBA00022989"/>
    </source>
</evidence>
<dbReference type="InterPro" id="IPR039529">
    <property type="entry name" value="PGAP1/BST1"/>
</dbReference>
<evidence type="ECO:0000256" key="9">
    <source>
        <dbReference type="ARBA" id="ARBA00023136"/>
    </source>
</evidence>
<comment type="function">
    <text evidence="10">Involved in inositol deacylation of GPI-anchored proteins which plays important roles in the quality control and ER-associated degradation of GPI-anchored proteins.</text>
</comment>
<feature type="transmembrane region" description="Helical" evidence="10">
    <location>
        <begin position="652"/>
        <end position="673"/>
    </location>
</feature>
<dbReference type="InterPro" id="IPR056824">
    <property type="entry name" value="PGAP1_TMD"/>
</dbReference>
<dbReference type="Gene3D" id="3.40.50.1820">
    <property type="entry name" value="alpha/beta hydrolase"/>
    <property type="match status" value="1"/>
</dbReference>
<feature type="region of interest" description="Disordered" evidence="11">
    <location>
        <begin position="787"/>
        <end position="809"/>
    </location>
</feature>
<keyword evidence="4 10" id="KW-0812">Transmembrane</keyword>
<evidence type="ECO:0000256" key="10">
    <source>
        <dbReference type="RuleBase" id="RU365011"/>
    </source>
</evidence>
<feature type="transmembrane region" description="Helical" evidence="10">
    <location>
        <begin position="679"/>
        <end position="708"/>
    </location>
</feature>
<feature type="domain" description="GPI inositol-deacylase PGAP1-like alpha/beta" evidence="12">
    <location>
        <begin position="81"/>
        <end position="297"/>
    </location>
</feature>
<keyword evidence="5 10" id="KW-0378">Hydrolase</keyword>
<evidence type="ECO:0000259" key="13">
    <source>
        <dbReference type="Pfam" id="PF25140"/>
    </source>
</evidence>
<keyword evidence="6 10" id="KW-0256">Endoplasmic reticulum</keyword>
<evidence type="ECO:0000313" key="15">
    <source>
        <dbReference type="Proteomes" id="UP000053257"/>
    </source>
</evidence>
<keyword evidence="7 10" id="KW-0653">Protein transport</keyword>
<accession>A0A0C3SBX3</accession>
<dbReference type="OrthoDB" id="348976at2759"/>
<dbReference type="SUPFAM" id="SSF53474">
    <property type="entry name" value="alpha/beta-Hydrolases"/>
    <property type="match status" value="1"/>
</dbReference>
<evidence type="ECO:0000256" key="2">
    <source>
        <dbReference type="ARBA" id="ARBA00006931"/>
    </source>
</evidence>
<evidence type="ECO:0000313" key="14">
    <source>
        <dbReference type="EMBL" id="KIP08340.1"/>
    </source>
</evidence>
<dbReference type="Pfam" id="PF07819">
    <property type="entry name" value="PGAP1"/>
    <property type="match status" value="1"/>
</dbReference>
<comment type="subcellular location">
    <subcellularLocation>
        <location evidence="1">Endoplasmic reticulum membrane</location>
        <topology evidence="1">Multi-pass membrane protein</topology>
    </subcellularLocation>
</comment>
<evidence type="ECO:0000256" key="7">
    <source>
        <dbReference type="ARBA" id="ARBA00022927"/>
    </source>
</evidence>
<dbReference type="InterPro" id="IPR012908">
    <property type="entry name" value="PGAP1-ab_dom-like"/>
</dbReference>
<dbReference type="GO" id="GO:0050185">
    <property type="term" value="F:phosphatidylinositol deacylase activity"/>
    <property type="evidence" value="ECO:0007669"/>
    <property type="project" value="TreeGrafter"/>
</dbReference>
<keyword evidence="8 10" id="KW-1133">Transmembrane helix</keyword>
<dbReference type="STRING" id="745531.A0A0C3SBX3"/>
<dbReference type="InterPro" id="IPR029058">
    <property type="entry name" value="AB_hydrolase_fold"/>
</dbReference>
<gene>
    <name evidence="14" type="ORF">PHLGIDRAFT_104463</name>
</gene>
<protein>
    <recommendedName>
        <fullName evidence="10">GPI inositol-deacylase</fullName>
        <ecNumber evidence="10">3.1.-.-</ecNumber>
    </recommendedName>
</protein>
<keyword evidence="3 10" id="KW-0813">Transport</keyword>
<feature type="transmembrane region" description="Helical" evidence="10">
    <location>
        <begin position="820"/>
        <end position="839"/>
    </location>
</feature>
<feature type="transmembrane region" description="Helical" evidence="10">
    <location>
        <begin position="916"/>
        <end position="933"/>
    </location>
</feature>
<dbReference type="GO" id="GO:0006888">
    <property type="term" value="P:endoplasmic reticulum to Golgi vesicle-mediated transport"/>
    <property type="evidence" value="ECO:0007669"/>
    <property type="project" value="TreeGrafter"/>
</dbReference>